<dbReference type="Gene3D" id="2.60.120.200">
    <property type="match status" value="1"/>
</dbReference>
<evidence type="ECO:0000313" key="4">
    <source>
        <dbReference type="EMBL" id="PHT68591.1"/>
    </source>
</evidence>
<keyword evidence="2" id="KW-0326">Glycosidase</keyword>
<dbReference type="SUPFAM" id="SSF49899">
    <property type="entry name" value="Concanavalin A-like lectins/glucanases"/>
    <property type="match status" value="1"/>
</dbReference>
<gene>
    <name evidence="4" type="ORF">T459_28078</name>
</gene>
<proteinExistence type="predicted"/>
<dbReference type="PANTHER" id="PTHR31062">
    <property type="entry name" value="XYLOGLUCAN ENDOTRANSGLUCOSYLASE/HYDROLASE PROTEIN 8-RELATED"/>
    <property type="match status" value="1"/>
</dbReference>
<dbReference type="EMBL" id="AYRZ02000011">
    <property type="protein sequence ID" value="PHT68591.1"/>
    <property type="molecule type" value="Genomic_DNA"/>
</dbReference>
<dbReference type="AlphaFoldDB" id="A0A2G2YG75"/>
<sequence>MIEGTGFQLKRSYLFGHFIMKLKLFGGDSVGVITAFYLSSSNAEHYEIDFEFLKNRTGQPYILQTNVFTGGKGDGTEDLSLV</sequence>
<dbReference type="GO" id="GO:0004553">
    <property type="term" value="F:hydrolase activity, hydrolyzing O-glycosyl compounds"/>
    <property type="evidence" value="ECO:0007669"/>
    <property type="project" value="InterPro"/>
</dbReference>
<dbReference type="PROSITE" id="PS51762">
    <property type="entry name" value="GH16_2"/>
    <property type="match status" value="1"/>
</dbReference>
<keyword evidence="1" id="KW-0378">Hydrolase</keyword>
<feature type="domain" description="GH16" evidence="3">
    <location>
        <begin position="1"/>
        <end position="82"/>
    </location>
</feature>
<dbReference type="SMR" id="A0A2G2YG75"/>
<accession>A0A2G2YG75</accession>
<comment type="caution">
    <text evidence="4">The sequence shown here is derived from an EMBL/GenBank/DDBJ whole genome shotgun (WGS) entry which is preliminary data.</text>
</comment>
<keyword evidence="5" id="KW-1185">Reference proteome</keyword>
<dbReference type="STRING" id="4072.A0A2G2YG75"/>
<dbReference type="GO" id="GO:0005975">
    <property type="term" value="P:carbohydrate metabolic process"/>
    <property type="evidence" value="ECO:0007669"/>
    <property type="project" value="InterPro"/>
</dbReference>
<name>A0A2G2YG75_CAPAN</name>
<dbReference type="InterPro" id="IPR044791">
    <property type="entry name" value="Beta-glucanase/XTH"/>
</dbReference>
<evidence type="ECO:0000313" key="5">
    <source>
        <dbReference type="Proteomes" id="UP000222542"/>
    </source>
</evidence>
<evidence type="ECO:0000256" key="1">
    <source>
        <dbReference type="ARBA" id="ARBA00022801"/>
    </source>
</evidence>
<organism evidence="4 5">
    <name type="scientific">Capsicum annuum</name>
    <name type="common">Capsicum pepper</name>
    <dbReference type="NCBI Taxonomy" id="4072"/>
    <lineage>
        <taxon>Eukaryota</taxon>
        <taxon>Viridiplantae</taxon>
        <taxon>Streptophyta</taxon>
        <taxon>Embryophyta</taxon>
        <taxon>Tracheophyta</taxon>
        <taxon>Spermatophyta</taxon>
        <taxon>Magnoliopsida</taxon>
        <taxon>eudicotyledons</taxon>
        <taxon>Gunneridae</taxon>
        <taxon>Pentapetalae</taxon>
        <taxon>asterids</taxon>
        <taxon>lamiids</taxon>
        <taxon>Solanales</taxon>
        <taxon>Solanaceae</taxon>
        <taxon>Solanoideae</taxon>
        <taxon>Capsiceae</taxon>
        <taxon>Capsicum</taxon>
    </lineage>
</organism>
<dbReference type="InterPro" id="IPR013320">
    <property type="entry name" value="ConA-like_dom_sf"/>
</dbReference>
<dbReference type="Gramene" id="PHT68591">
    <property type="protein sequence ID" value="PHT68591"/>
    <property type="gene ID" value="T459_28078"/>
</dbReference>
<reference evidence="4 5" key="2">
    <citation type="journal article" date="2017" name="Genome Biol.">
        <title>New reference genome sequences of hot pepper reveal the massive evolution of plant disease-resistance genes by retroduplication.</title>
        <authorList>
            <person name="Kim S."/>
            <person name="Park J."/>
            <person name="Yeom S.I."/>
            <person name="Kim Y.M."/>
            <person name="Seo E."/>
            <person name="Kim K.T."/>
            <person name="Kim M.S."/>
            <person name="Lee J.M."/>
            <person name="Cheong K."/>
            <person name="Shin H.S."/>
            <person name="Kim S.B."/>
            <person name="Han K."/>
            <person name="Lee J."/>
            <person name="Park M."/>
            <person name="Lee H.A."/>
            <person name="Lee H.Y."/>
            <person name="Lee Y."/>
            <person name="Oh S."/>
            <person name="Lee J.H."/>
            <person name="Choi E."/>
            <person name="Choi E."/>
            <person name="Lee S.E."/>
            <person name="Jeon J."/>
            <person name="Kim H."/>
            <person name="Choi G."/>
            <person name="Song H."/>
            <person name="Lee J."/>
            <person name="Lee S.C."/>
            <person name="Kwon J.K."/>
            <person name="Lee H.Y."/>
            <person name="Koo N."/>
            <person name="Hong Y."/>
            <person name="Kim R.W."/>
            <person name="Kang W.H."/>
            <person name="Huh J.H."/>
            <person name="Kang B.C."/>
            <person name="Yang T.J."/>
            <person name="Lee Y.H."/>
            <person name="Bennetzen J.L."/>
            <person name="Choi D."/>
        </authorList>
    </citation>
    <scope>NUCLEOTIDE SEQUENCE [LARGE SCALE GENOMIC DNA]</scope>
    <source>
        <strain evidence="5">cv. CM334</strain>
    </source>
</reference>
<dbReference type="Proteomes" id="UP000222542">
    <property type="component" value="Unassembled WGS sequence"/>
</dbReference>
<dbReference type="Pfam" id="PF00722">
    <property type="entry name" value="Glyco_hydro_16"/>
    <property type="match status" value="1"/>
</dbReference>
<evidence type="ECO:0000256" key="2">
    <source>
        <dbReference type="ARBA" id="ARBA00023295"/>
    </source>
</evidence>
<reference evidence="4 5" key="1">
    <citation type="journal article" date="2014" name="Nat. Genet.">
        <title>Genome sequence of the hot pepper provides insights into the evolution of pungency in Capsicum species.</title>
        <authorList>
            <person name="Kim S."/>
            <person name="Park M."/>
            <person name="Yeom S.I."/>
            <person name="Kim Y.M."/>
            <person name="Lee J.M."/>
            <person name="Lee H.A."/>
            <person name="Seo E."/>
            <person name="Choi J."/>
            <person name="Cheong K."/>
            <person name="Kim K.T."/>
            <person name="Jung K."/>
            <person name="Lee G.W."/>
            <person name="Oh S.K."/>
            <person name="Bae C."/>
            <person name="Kim S.B."/>
            <person name="Lee H.Y."/>
            <person name="Kim S.Y."/>
            <person name="Kim M.S."/>
            <person name="Kang B.C."/>
            <person name="Jo Y.D."/>
            <person name="Yang H.B."/>
            <person name="Jeong H.J."/>
            <person name="Kang W.H."/>
            <person name="Kwon J.K."/>
            <person name="Shin C."/>
            <person name="Lim J.Y."/>
            <person name="Park J.H."/>
            <person name="Huh J.H."/>
            <person name="Kim J.S."/>
            <person name="Kim B.D."/>
            <person name="Cohen O."/>
            <person name="Paran I."/>
            <person name="Suh M.C."/>
            <person name="Lee S.B."/>
            <person name="Kim Y.K."/>
            <person name="Shin Y."/>
            <person name="Noh S.J."/>
            <person name="Park J."/>
            <person name="Seo Y.S."/>
            <person name="Kwon S.Y."/>
            <person name="Kim H.A."/>
            <person name="Park J.M."/>
            <person name="Kim H.J."/>
            <person name="Choi S.B."/>
            <person name="Bosland P.W."/>
            <person name="Reeves G."/>
            <person name="Jo S.H."/>
            <person name="Lee B.W."/>
            <person name="Cho H.T."/>
            <person name="Choi H.S."/>
            <person name="Lee M.S."/>
            <person name="Yu Y."/>
            <person name="Do Choi Y."/>
            <person name="Park B.S."/>
            <person name="van Deynze A."/>
            <person name="Ashrafi H."/>
            <person name="Hill T."/>
            <person name="Kim W.T."/>
            <person name="Pai H.S."/>
            <person name="Ahn H.K."/>
            <person name="Yeam I."/>
            <person name="Giovannoni J.J."/>
            <person name="Rose J.K."/>
            <person name="Sorensen I."/>
            <person name="Lee S.J."/>
            <person name="Kim R.W."/>
            <person name="Choi I.Y."/>
            <person name="Choi B.S."/>
            <person name="Lim J.S."/>
            <person name="Lee Y.H."/>
            <person name="Choi D."/>
        </authorList>
    </citation>
    <scope>NUCLEOTIDE SEQUENCE [LARGE SCALE GENOMIC DNA]</scope>
    <source>
        <strain evidence="5">cv. CM334</strain>
    </source>
</reference>
<protein>
    <recommendedName>
        <fullName evidence="3">GH16 domain-containing protein</fullName>
    </recommendedName>
</protein>
<evidence type="ECO:0000259" key="3">
    <source>
        <dbReference type="PROSITE" id="PS51762"/>
    </source>
</evidence>
<dbReference type="InterPro" id="IPR000757">
    <property type="entry name" value="Beta-glucanase-like"/>
</dbReference>